<name>A0A0B5J5D1_9VIRU</name>
<feature type="region of interest" description="Disordered" evidence="1">
    <location>
        <begin position="110"/>
        <end position="200"/>
    </location>
</feature>
<reference evidence="2 3" key="1">
    <citation type="journal article" date="2015" name="Parasitol. Res.">
        <title>Viruses in close associations with free-living amoebae.</title>
        <authorList>
            <person name="Scheid P."/>
        </authorList>
    </citation>
    <scope>NUCLEOTIDE SEQUENCE [LARGE SCALE GENOMIC DNA]</scope>
    <source>
        <strain evidence="2">KlaHel</strain>
    </source>
</reference>
<organism evidence="2 3">
    <name type="scientific">Pandoravirus inopinatum</name>
    <dbReference type="NCBI Taxonomy" id="1605721"/>
    <lineage>
        <taxon>Viruses</taxon>
        <taxon>Pandoravirus</taxon>
    </lineage>
</organism>
<dbReference type="Proteomes" id="UP000202511">
    <property type="component" value="Segment"/>
</dbReference>
<dbReference type="EMBL" id="KP136319">
    <property type="protein sequence ID" value="AJF96855.1"/>
    <property type="molecule type" value="Genomic_DNA"/>
</dbReference>
<dbReference type="KEGG" id="vg:23461772"/>
<evidence type="ECO:0000313" key="3">
    <source>
        <dbReference type="Proteomes" id="UP000202511"/>
    </source>
</evidence>
<evidence type="ECO:0008006" key="4">
    <source>
        <dbReference type="Google" id="ProtNLM"/>
    </source>
</evidence>
<dbReference type="GeneID" id="23461772"/>
<feature type="compositionally biased region" description="Basic residues" evidence="1">
    <location>
        <begin position="142"/>
        <end position="166"/>
    </location>
</feature>
<accession>A0A0B5J5D1</accession>
<evidence type="ECO:0000313" key="2">
    <source>
        <dbReference type="EMBL" id="AJF96855.1"/>
    </source>
</evidence>
<proteinExistence type="predicted"/>
<sequence>MGSCVYCVIGRDDPFFLFAVKQKCSACRLGALALSLCRHPTPLFLCLWTIPSRPPKEKQEIDRKKRGQKGLFFFPDSDGVWKKLATTVAAEIVVFGREAVGRLEAPAGARTRPLAALSRHAPASRSPRHHAHPSARGPGRGRAMRRRRQHRRVHAGVARPGRRLCPRGRPASRLAGAATAPNGRAGRRPRSGMGAPARPRSGSTALLLSSACFHAAAAAGRLATLQWLYADQRRHGTLVCCSTTSVLCKAVEGNRADVVEWMLDAMGPLCSVSHAVAKAVLHGATDALAVVCRHAGGDDCVHECPRKDATGVAMLEYLDRRGLLDPCDIASLLQASNPVHLRVPRESAIASIEWLCRGAFGDRCDWSPPDVRRALSAALCGSETRDAEWRRLVEAAIPRVHADDLWTDLLFEAAARGAVDVVERAWPLATADACAVGDAAAHGGAADVIDWLVANGHATLWDSGLSWTREAANGLRWGLVHRLYVESAASAPRADDHDLYGTATAIYGIAIEACDVDALVRLRAVCADVLGSDREQCAFDNVVSDPHIGGQFHNGDVEIYLCTHALDKIALPRRLAPDLAFASDEVFVTLLGAVPQVTFCRSLIKSLCNRGREHIAVMLLTARPDVARTIRCWPGAPERVCALLRPDWDQAHRLRHRALSGASGVGAAVAEAVASGRSVCDRLLGAFVTKSLGDDIIDVEAGALIAACSPKRLCDAGIDALCNGRLATGRRLLEEAAARGCLPEASLLSTAFRRLEQTSGWARDTTADQASTYEIVAYISTLRSDSLRDVCTAMECIGHGDVARGVAILGDAPPESLNPNKKVASALRFGLAAGHLDGFAHVTARGDAWAAALSRAVPGLADTMARAASDVGRRGRGCAVGRPV</sequence>
<dbReference type="RefSeq" id="YP_009119090.1">
    <property type="nucleotide sequence ID" value="NC_026440.1"/>
</dbReference>
<protein>
    <recommendedName>
        <fullName evidence="4">Ankyrin repeat protein</fullName>
    </recommendedName>
</protein>
<evidence type="ECO:0000256" key="1">
    <source>
        <dbReference type="SAM" id="MobiDB-lite"/>
    </source>
</evidence>